<dbReference type="PANTHER" id="PTHR34475">
    <property type="match status" value="1"/>
</dbReference>
<reference evidence="4 5" key="1">
    <citation type="submission" date="2020-08" db="EMBL/GenBank/DDBJ databases">
        <title>Functional genomics of gut bacteria from endangered species of beetles.</title>
        <authorList>
            <person name="Carlos-Shanley C."/>
        </authorList>
    </citation>
    <scope>NUCLEOTIDE SEQUENCE [LARGE SCALE GENOMIC DNA]</scope>
    <source>
        <strain evidence="4 5">S00124</strain>
    </source>
</reference>
<sequence>MIESDVQEQGAANATAVQSNENGGGQTAGELLREAREQAGLRLPALAANLKVAVGKLEALEANDWSAFPDVVFTRALASAVCRALKMDAAPVLALLPRAPGQDLRKVSEGINTKVAGGAVPAKSGDFSSSKPFPWMAVVLLLVVATAGVLFYPQLAEQYKKQVASKPEVSRRANTIASEAGANDPVALGASAEGGDAAANGASVAGSGTAAAIPAPEPVTAPVAEAPVLQFKATQDSWVQVKAADGKVVFEKTIKAGSEQGVTAQPPLKVVVGNAGGVELLLRGAAFDLKKVTKGSTARFEVN</sequence>
<dbReference type="RefSeq" id="WP_184711379.1">
    <property type="nucleotide sequence ID" value="NZ_JACHKZ010000037.1"/>
</dbReference>
<evidence type="ECO:0000256" key="1">
    <source>
        <dbReference type="SAM" id="MobiDB-lite"/>
    </source>
</evidence>
<dbReference type="Proteomes" id="UP000562492">
    <property type="component" value="Unassembled WGS sequence"/>
</dbReference>
<evidence type="ECO:0000313" key="4">
    <source>
        <dbReference type="EMBL" id="MBB6579740.1"/>
    </source>
</evidence>
<dbReference type="Gene3D" id="1.10.260.40">
    <property type="entry name" value="lambda repressor-like DNA-binding domains"/>
    <property type="match status" value="1"/>
</dbReference>
<dbReference type="PANTHER" id="PTHR34475:SF1">
    <property type="entry name" value="CYTOSKELETON PROTEIN RODZ"/>
    <property type="match status" value="1"/>
</dbReference>
<proteinExistence type="predicted"/>
<organism evidence="4 5">
    <name type="scientific">Comamonas odontotermitis</name>
    <dbReference type="NCBI Taxonomy" id="379895"/>
    <lineage>
        <taxon>Bacteria</taxon>
        <taxon>Pseudomonadati</taxon>
        <taxon>Pseudomonadota</taxon>
        <taxon>Betaproteobacteria</taxon>
        <taxon>Burkholderiales</taxon>
        <taxon>Comamonadaceae</taxon>
        <taxon>Comamonas</taxon>
    </lineage>
</organism>
<comment type="caution">
    <text evidence="4">The sequence shown here is derived from an EMBL/GenBank/DDBJ whole genome shotgun (WGS) entry which is preliminary data.</text>
</comment>
<feature type="compositionally biased region" description="Polar residues" evidence="1">
    <location>
        <begin position="10"/>
        <end position="21"/>
    </location>
</feature>
<dbReference type="InterPro" id="IPR050400">
    <property type="entry name" value="Bact_Cytoskel_RodZ"/>
</dbReference>
<accession>A0ABR6RKN4</accession>
<evidence type="ECO:0000259" key="3">
    <source>
        <dbReference type="Pfam" id="PF13464"/>
    </source>
</evidence>
<evidence type="ECO:0000256" key="2">
    <source>
        <dbReference type="SAM" id="Phobius"/>
    </source>
</evidence>
<feature type="region of interest" description="Disordered" evidence="1">
    <location>
        <begin position="1"/>
        <end position="27"/>
    </location>
</feature>
<dbReference type="Pfam" id="PF13464">
    <property type="entry name" value="RodZ_C"/>
    <property type="match status" value="1"/>
</dbReference>
<evidence type="ECO:0000313" key="5">
    <source>
        <dbReference type="Proteomes" id="UP000562492"/>
    </source>
</evidence>
<name>A0ABR6RKN4_9BURK</name>
<gene>
    <name evidence="4" type="ORF">HNP33_003856</name>
</gene>
<keyword evidence="2" id="KW-0472">Membrane</keyword>
<dbReference type="InterPro" id="IPR025194">
    <property type="entry name" value="RodZ-like_C"/>
</dbReference>
<keyword evidence="5" id="KW-1185">Reference proteome</keyword>
<keyword evidence="2" id="KW-1133">Transmembrane helix</keyword>
<dbReference type="InterPro" id="IPR010982">
    <property type="entry name" value="Lambda_DNA-bd_dom_sf"/>
</dbReference>
<feature type="domain" description="Cytoskeleton protein RodZ-like C-terminal" evidence="3">
    <location>
        <begin position="230"/>
        <end position="301"/>
    </location>
</feature>
<dbReference type="EMBL" id="JACHKZ010000037">
    <property type="protein sequence ID" value="MBB6579740.1"/>
    <property type="molecule type" value="Genomic_DNA"/>
</dbReference>
<keyword evidence="2" id="KW-0812">Transmembrane</keyword>
<dbReference type="Pfam" id="PF13413">
    <property type="entry name" value="HTH_25"/>
    <property type="match status" value="1"/>
</dbReference>
<feature type="transmembrane region" description="Helical" evidence="2">
    <location>
        <begin position="133"/>
        <end position="152"/>
    </location>
</feature>
<protein>
    <submittedName>
        <fullName evidence="4">Cytoskeleton protein RodZ</fullName>
    </submittedName>
</protein>